<feature type="compositionally biased region" description="Polar residues" evidence="1">
    <location>
        <begin position="148"/>
        <end position="172"/>
    </location>
</feature>
<organism evidence="2 3">
    <name type="scientific">Haemonchus contortus</name>
    <name type="common">Barber pole worm</name>
    <dbReference type="NCBI Taxonomy" id="6289"/>
    <lineage>
        <taxon>Eukaryota</taxon>
        <taxon>Metazoa</taxon>
        <taxon>Ecdysozoa</taxon>
        <taxon>Nematoda</taxon>
        <taxon>Chromadorea</taxon>
        <taxon>Rhabditida</taxon>
        <taxon>Rhabditina</taxon>
        <taxon>Rhabditomorpha</taxon>
        <taxon>Strongyloidea</taxon>
        <taxon>Trichostrongylidae</taxon>
        <taxon>Haemonchus</taxon>
    </lineage>
</organism>
<feature type="region of interest" description="Disordered" evidence="1">
    <location>
        <begin position="1"/>
        <end position="20"/>
    </location>
</feature>
<dbReference type="AlphaFoldDB" id="A0A7I4XVA5"/>
<evidence type="ECO:0000256" key="1">
    <source>
        <dbReference type="SAM" id="MobiDB-lite"/>
    </source>
</evidence>
<name>A0A7I4XVA5_HAECO</name>
<dbReference type="OrthoDB" id="5918365at2759"/>
<evidence type="ECO:0000313" key="3">
    <source>
        <dbReference type="WBParaSite" id="HCON_00011090-00001"/>
    </source>
</evidence>
<feature type="region of interest" description="Disordered" evidence="1">
    <location>
        <begin position="136"/>
        <end position="216"/>
    </location>
</feature>
<reference evidence="3" key="1">
    <citation type="submission" date="2020-12" db="UniProtKB">
        <authorList>
            <consortium name="WormBaseParasite"/>
        </authorList>
    </citation>
    <scope>IDENTIFICATION</scope>
    <source>
        <strain evidence="3">MHco3</strain>
    </source>
</reference>
<keyword evidence="2" id="KW-1185">Reference proteome</keyword>
<sequence>MVDAVVPSPPTSPNGTLNKRVSFGNDAVKTFIYEKESEEATPILQRQSFTEHQHHQIIISSKMPNPDAPVNRVTVTSDLVLPESPSPISPPNQIEEIRRVTISPPLHSKKMAEHENPFRPEEVLYHEVDPIVEQYMQKPFPPSRPGSADNTPVKQQKDGSLSSPAYLQNGLSKEQLMDNEKAQSQPLLSSEQRQSSPEKSAATTTDFTDDLPPAGKVELVHVKKRKCGCCTVQ</sequence>
<dbReference type="Proteomes" id="UP000025227">
    <property type="component" value="Unplaced"/>
</dbReference>
<protein>
    <submittedName>
        <fullName evidence="3">ZM domain-containing protein</fullName>
    </submittedName>
</protein>
<dbReference type="WBParaSite" id="HCON_00011090-00001">
    <property type="protein sequence ID" value="HCON_00011090-00001"/>
    <property type="gene ID" value="HCON_00011090"/>
</dbReference>
<dbReference type="OMA" id="PTKQQHF"/>
<evidence type="ECO:0000313" key="2">
    <source>
        <dbReference type="Proteomes" id="UP000025227"/>
    </source>
</evidence>
<proteinExistence type="predicted"/>
<accession>A0A7I4XVA5</accession>
<feature type="compositionally biased region" description="Polar residues" evidence="1">
    <location>
        <begin position="182"/>
        <end position="206"/>
    </location>
</feature>